<dbReference type="PROSITE" id="PS50097">
    <property type="entry name" value="BTB"/>
    <property type="match status" value="1"/>
</dbReference>
<dbReference type="GO" id="GO:0000978">
    <property type="term" value="F:RNA polymerase II cis-regulatory region sequence-specific DNA binding"/>
    <property type="evidence" value="ECO:0007669"/>
    <property type="project" value="TreeGrafter"/>
</dbReference>
<dbReference type="InterPro" id="IPR011333">
    <property type="entry name" value="SKP1/BTB/POZ_sf"/>
</dbReference>
<dbReference type="GO" id="GO:0000981">
    <property type="term" value="F:DNA-binding transcription factor activity, RNA polymerase II-specific"/>
    <property type="evidence" value="ECO:0007669"/>
    <property type="project" value="TreeGrafter"/>
</dbReference>
<evidence type="ECO:0000256" key="7">
    <source>
        <dbReference type="ARBA" id="ARBA00023125"/>
    </source>
</evidence>
<gene>
    <name evidence="14" type="ORF">O3P69_004260</name>
</gene>
<dbReference type="CDD" id="cd18315">
    <property type="entry name" value="BTB_POZ_BAB-like"/>
    <property type="match status" value="1"/>
</dbReference>
<dbReference type="InterPro" id="IPR050457">
    <property type="entry name" value="ZnFinger_BTB_dom_contain"/>
</dbReference>
<dbReference type="GO" id="GO:0008270">
    <property type="term" value="F:zinc ion binding"/>
    <property type="evidence" value="ECO:0007669"/>
    <property type="project" value="UniProtKB-KW"/>
</dbReference>
<organism evidence="14 15">
    <name type="scientific">Scylla paramamosain</name>
    <name type="common">Mud crab</name>
    <dbReference type="NCBI Taxonomy" id="85552"/>
    <lineage>
        <taxon>Eukaryota</taxon>
        <taxon>Metazoa</taxon>
        <taxon>Ecdysozoa</taxon>
        <taxon>Arthropoda</taxon>
        <taxon>Crustacea</taxon>
        <taxon>Multicrustacea</taxon>
        <taxon>Malacostraca</taxon>
        <taxon>Eumalacostraca</taxon>
        <taxon>Eucarida</taxon>
        <taxon>Decapoda</taxon>
        <taxon>Pleocyemata</taxon>
        <taxon>Brachyura</taxon>
        <taxon>Eubrachyura</taxon>
        <taxon>Portunoidea</taxon>
        <taxon>Portunidae</taxon>
        <taxon>Portuninae</taxon>
        <taxon>Scylla</taxon>
    </lineage>
</organism>
<dbReference type="PROSITE" id="PS00028">
    <property type="entry name" value="ZINC_FINGER_C2H2_1"/>
    <property type="match status" value="3"/>
</dbReference>
<evidence type="ECO:0000256" key="8">
    <source>
        <dbReference type="ARBA" id="ARBA00023163"/>
    </source>
</evidence>
<feature type="compositionally biased region" description="Polar residues" evidence="11">
    <location>
        <begin position="273"/>
        <end position="282"/>
    </location>
</feature>
<keyword evidence="8" id="KW-0804">Transcription</keyword>
<evidence type="ECO:0000256" key="6">
    <source>
        <dbReference type="ARBA" id="ARBA00023015"/>
    </source>
</evidence>
<dbReference type="Proteomes" id="UP001487740">
    <property type="component" value="Unassembled WGS sequence"/>
</dbReference>
<keyword evidence="2" id="KW-0479">Metal-binding</keyword>
<evidence type="ECO:0000256" key="2">
    <source>
        <dbReference type="ARBA" id="ARBA00022723"/>
    </source>
</evidence>
<reference evidence="14 15" key="1">
    <citation type="submission" date="2023-03" db="EMBL/GenBank/DDBJ databases">
        <title>High-quality genome of Scylla paramamosain provides insights in environmental adaptation.</title>
        <authorList>
            <person name="Zhang L."/>
        </authorList>
    </citation>
    <scope>NUCLEOTIDE SEQUENCE [LARGE SCALE GENOMIC DNA]</scope>
    <source>
        <strain evidence="14">LZ_2023a</strain>
        <tissue evidence="14">Muscle</tissue>
    </source>
</reference>
<keyword evidence="7" id="KW-0238">DNA-binding</keyword>
<feature type="domain" description="BTB" evidence="12">
    <location>
        <begin position="34"/>
        <end position="99"/>
    </location>
</feature>
<keyword evidence="9" id="KW-0539">Nucleus</keyword>
<keyword evidence="5" id="KW-0862">Zinc</keyword>
<feature type="compositionally biased region" description="Polar residues" evidence="11">
    <location>
        <begin position="229"/>
        <end position="243"/>
    </location>
</feature>
<comment type="caution">
    <text evidence="14">The sequence shown here is derived from an EMBL/GenBank/DDBJ whole genome shotgun (WGS) entry which is preliminary data.</text>
</comment>
<feature type="domain" description="C2H2-type" evidence="13">
    <location>
        <begin position="301"/>
        <end position="328"/>
    </location>
</feature>
<dbReference type="InterPro" id="IPR013087">
    <property type="entry name" value="Znf_C2H2_type"/>
</dbReference>
<dbReference type="AlphaFoldDB" id="A0AAW0UHQ3"/>
<dbReference type="SMART" id="SM00355">
    <property type="entry name" value="ZnF_C2H2"/>
    <property type="match status" value="6"/>
</dbReference>
<evidence type="ECO:0000259" key="13">
    <source>
        <dbReference type="PROSITE" id="PS50157"/>
    </source>
</evidence>
<feature type="region of interest" description="Disordered" evidence="11">
    <location>
        <begin position="180"/>
        <end position="250"/>
    </location>
</feature>
<keyword evidence="15" id="KW-1185">Reference proteome</keyword>
<evidence type="ECO:0000256" key="11">
    <source>
        <dbReference type="SAM" id="MobiDB-lite"/>
    </source>
</evidence>
<evidence type="ECO:0000256" key="5">
    <source>
        <dbReference type="ARBA" id="ARBA00022833"/>
    </source>
</evidence>
<keyword evidence="3" id="KW-0677">Repeat</keyword>
<dbReference type="PANTHER" id="PTHR46105">
    <property type="entry name" value="AGAP004733-PA"/>
    <property type="match status" value="1"/>
</dbReference>
<name>A0AAW0UHQ3_SCYPA</name>
<evidence type="ECO:0000313" key="14">
    <source>
        <dbReference type="EMBL" id="KAK8399056.1"/>
    </source>
</evidence>
<evidence type="ECO:0000313" key="15">
    <source>
        <dbReference type="Proteomes" id="UP001487740"/>
    </source>
</evidence>
<dbReference type="Pfam" id="PF00651">
    <property type="entry name" value="BTB"/>
    <property type="match status" value="1"/>
</dbReference>
<proteinExistence type="predicted"/>
<dbReference type="Gene3D" id="3.30.160.60">
    <property type="entry name" value="Classic Zinc Finger"/>
    <property type="match status" value="3"/>
</dbReference>
<dbReference type="Gene3D" id="3.30.710.10">
    <property type="entry name" value="Potassium Channel Kv1.1, Chain A"/>
    <property type="match status" value="1"/>
</dbReference>
<dbReference type="SUPFAM" id="SSF57667">
    <property type="entry name" value="beta-beta-alpha zinc fingers"/>
    <property type="match status" value="1"/>
</dbReference>
<dbReference type="InterPro" id="IPR000210">
    <property type="entry name" value="BTB/POZ_dom"/>
</dbReference>
<keyword evidence="4 10" id="KW-0863">Zinc-finger</keyword>
<evidence type="ECO:0000259" key="12">
    <source>
        <dbReference type="PROSITE" id="PS50097"/>
    </source>
</evidence>
<keyword evidence="6" id="KW-0805">Transcription regulation</keyword>
<evidence type="ECO:0000256" key="10">
    <source>
        <dbReference type="PROSITE-ProRule" id="PRU00042"/>
    </source>
</evidence>
<evidence type="ECO:0000256" key="9">
    <source>
        <dbReference type="ARBA" id="ARBA00023242"/>
    </source>
</evidence>
<dbReference type="SMART" id="SM00225">
    <property type="entry name" value="BTB"/>
    <property type="match status" value="1"/>
</dbReference>
<dbReference type="PANTHER" id="PTHR46105:SF5">
    <property type="entry name" value="ZINC FINGER AND BTB DOMAIN-CONTAINING PROTEIN 44 ISOFORM X1"/>
    <property type="match status" value="1"/>
</dbReference>
<accession>A0AAW0UHQ3</accession>
<dbReference type="GO" id="GO:0005634">
    <property type="term" value="C:nucleus"/>
    <property type="evidence" value="ECO:0007669"/>
    <property type="project" value="UniProtKB-SubCell"/>
</dbReference>
<dbReference type="Pfam" id="PF00096">
    <property type="entry name" value="zf-C2H2"/>
    <property type="match status" value="1"/>
</dbReference>
<comment type="subcellular location">
    <subcellularLocation>
        <location evidence="1">Nucleus</location>
    </subcellularLocation>
</comment>
<dbReference type="InterPro" id="IPR036236">
    <property type="entry name" value="Znf_C2H2_sf"/>
</dbReference>
<dbReference type="EMBL" id="JARAKH010000012">
    <property type="protein sequence ID" value="KAK8399056.1"/>
    <property type="molecule type" value="Genomic_DNA"/>
</dbReference>
<feature type="compositionally biased region" description="Acidic residues" evidence="11">
    <location>
        <begin position="194"/>
        <end position="205"/>
    </location>
</feature>
<protein>
    <submittedName>
        <fullName evidence="14">Uncharacterized protein</fullName>
    </submittedName>
</protein>
<feature type="region of interest" description="Disordered" evidence="11">
    <location>
        <begin position="264"/>
        <end position="296"/>
    </location>
</feature>
<dbReference type="PROSITE" id="PS50157">
    <property type="entry name" value="ZINC_FINGER_C2H2_2"/>
    <property type="match status" value="1"/>
</dbReference>
<evidence type="ECO:0000256" key="4">
    <source>
        <dbReference type="ARBA" id="ARBA00022771"/>
    </source>
</evidence>
<sequence length="506" mass="57929">MNMHQEEFVQLKWNTHQLAFIETLSSLRDKQVYTDVTLSCGDQFYPAHRLVLSACSTFFAKALEVSSCKAPSILLHGIDQSTLEQLLIFMYDGQVTISKEELPKLLKAAKWLGVKGLESAHDKHKVNEASSSGEAFDSTLFPETWRQLFSSFTGTSIPQENIEEAVKFYKQLTNKIQQIEDANKQSSKSMVDLSEPETSQEDESQDNISGENFHVDSLTDPNSEEVKDNSSSIQLEDNINGTSFHGWMEGETDSKLNLKGMFEKSSETAEADSINSSSSAPEKSTETSKENNAADMNKRSLKCKHCRKSFKVRKDLATHLRIHHGEINHFCFTCQTQYSNKKELNTHMKLHKASAVHSCNMCEHVTHSQYSLKKHILINHRTPKSDLMLPKVQLTKERKQKPRALKRTSQNSDFHECSICLKRFKDKTSLKEHVDKGCKGIIRSKDGYHCPLCLYVSDRLRSVEDHLSKHTGIYRFRCSYCPYQCIRNFFLKDHMNKKHPEIKSMQ</sequence>
<evidence type="ECO:0000256" key="1">
    <source>
        <dbReference type="ARBA" id="ARBA00004123"/>
    </source>
</evidence>
<evidence type="ECO:0000256" key="3">
    <source>
        <dbReference type="ARBA" id="ARBA00022737"/>
    </source>
</evidence>
<dbReference type="SUPFAM" id="SSF54695">
    <property type="entry name" value="POZ domain"/>
    <property type="match status" value="1"/>
</dbReference>